<organism evidence="2 3">
    <name type="scientific">Actinomadura namibiensis</name>
    <dbReference type="NCBI Taxonomy" id="182080"/>
    <lineage>
        <taxon>Bacteria</taxon>
        <taxon>Bacillati</taxon>
        <taxon>Actinomycetota</taxon>
        <taxon>Actinomycetes</taxon>
        <taxon>Streptosporangiales</taxon>
        <taxon>Thermomonosporaceae</taxon>
        <taxon>Actinomadura</taxon>
    </lineage>
</organism>
<name>A0A7W3LWH6_ACTNM</name>
<sequence>MNRGAMPAASPDPLPRPQGRHDRHRREDSRQVEIGYRAPSVYVVPDKQPPA</sequence>
<evidence type="ECO:0000313" key="2">
    <source>
        <dbReference type="EMBL" id="MBA8955524.1"/>
    </source>
</evidence>
<evidence type="ECO:0000313" key="3">
    <source>
        <dbReference type="Proteomes" id="UP000572680"/>
    </source>
</evidence>
<dbReference type="RefSeq" id="WP_182847518.1">
    <property type="nucleotide sequence ID" value="NZ_BAAALP010000028.1"/>
</dbReference>
<dbReference type="EMBL" id="JACJIA010000012">
    <property type="protein sequence ID" value="MBA8955524.1"/>
    <property type="molecule type" value="Genomic_DNA"/>
</dbReference>
<dbReference type="Proteomes" id="UP000572680">
    <property type="component" value="Unassembled WGS sequence"/>
</dbReference>
<comment type="caution">
    <text evidence="2">The sequence shown here is derived from an EMBL/GenBank/DDBJ whole genome shotgun (WGS) entry which is preliminary data.</text>
</comment>
<keyword evidence="3" id="KW-1185">Reference proteome</keyword>
<gene>
    <name evidence="2" type="ORF">HNR61_007200</name>
</gene>
<proteinExistence type="predicted"/>
<reference evidence="2 3" key="1">
    <citation type="submission" date="2020-08" db="EMBL/GenBank/DDBJ databases">
        <title>Genomic Encyclopedia of Type Strains, Phase IV (KMG-IV): sequencing the most valuable type-strain genomes for metagenomic binning, comparative biology and taxonomic classification.</title>
        <authorList>
            <person name="Goeker M."/>
        </authorList>
    </citation>
    <scope>NUCLEOTIDE SEQUENCE [LARGE SCALE GENOMIC DNA]</scope>
    <source>
        <strain evidence="2 3">DSM 44197</strain>
    </source>
</reference>
<dbReference type="AlphaFoldDB" id="A0A7W3LWH6"/>
<protein>
    <submittedName>
        <fullName evidence="2">Uncharacterized protein</fullName>
    </submittedName>
</protein>
<feature type="region of interest" description="Disordered" evidence="1">
    <location>
        <begin position="1"/>
        <end position="51"/>
    </location>
</feature>
<evidence type="ECO:0000256" key="1">
    <source>
        <dbReference type="SAM" id="MobiDB-lite"/>
    </source>
</evidence>
<accession>A0A7W3LWH6</accession>